<dbReference type="GO" id="GO:0000981">
    <property type="term" value="F:DNA-binding transcription factor activity, RNA polymerase II-specific"/>
    <property type="evidence" value="ECO:0007669"/>
    <property type="project" value="InterPro"/>
</dbReference>
<dbReference type="CDD" id="cd00067">
    <property type="entry name" value="GAL4"/>
    <property type="match status" value="1"/>
</dbReference>
<dbReference type="InterPro" id="IPR001138">
    <property type="entry name" value="Zn2Cys6_DnaBD"/>
</dbReference>
<name>A0AAI9ZEY7_9PEZI</name>
<sequence>METSSTRRKAYDLCFQKKIKCDMLKPACSNCLLYESECRTTIVKRRALRSKGRPRPHQQSESEDPGKVSELESRLASIERVDSHFRRSQLYQLRT</sequence>
<dbReference type="SUPFAM" id="SSF57701">
    <property type="entry name" value="Zn2/Cys6 DNA-binding domain"/>
    <property type="match status" value="1"/>
</dbReference>
<gene>
    <name evidence="4" type="ORF">BDP81DRAFT_440025</name>
</gene>
<feature type="domain" description="Zn(2)-C6 fungal-type" evidence="3">
    <location>
        <begin position="5"/>
        <end position="49"/>
    </location>
</feature>
<dbReference type="Pfam" id="PF00172">
    <property type="entry name" value="Zn_clus"/>
    <property type="match status" value="1"/>
</dbReference>
<feature type="compositionally biased region" description="Basic and acidic residues" evidence="2">
    <location>
        <begin position="58"/>
        <end position="73"/>
    </location>
</feature>
<protein>
    <recommendedName>
        <fullName evidence="3">Zn(2)-C6 fungal-type domain-containing protein</fullName>
    </recommendedName>
</protein>
<dbReference type="Gene3D" id="4.10.240.10">
    <property type="entry name" value="Zn(2)-C6 fungal-type DNA-binding domain"/>
    <property type="match status" value="1"/>
</dbReference>
<dbReference type="RefSeq" id="XP_060439317.1">
    <property type="nucleotide sequence ID" value="XM_060591464.1"/>
</dbReference>
<feature type="region of interest" description="Disordered" evidence="2">
    <location>
        <begin position="46"/>
        <end position="73"/>
    </location>
</feature>
<evidence type="ECO:0000256" key="1">
    <source>
        <dbReference type="ARBA" id="ARBA00023242"/>
    </source>
</evidence>
<comment type="caution">
    <text evidence="4">The sequence shown here is derived from an EMBL/GenBank/DDBJ whole genome shotgun (WGS) entry which is preliminary data.</text>
</comment>
<dbReference type="AlphaFoldDB" id="A0AAI9ZEY7"/>
<feature type="compositionally biased region" description="Basic residues" evidence="2">
    <location>
        <begin position="46"/>
        <end position="56"/>
    </location>
</feature>
<reference evidence="4" key="1">
    <citation type="submission" date="2021-06" db="EMBL/GenBank/DDBJ databases">
        <title>Comparative genomics, transcriptomics and evolutionary studies reveal genomic signatures of adaptation to plant cell wall in hemibiotrophic fungi.</title>
        <authorList>
            <consortium name="DOE Joint Genome Institute"/>
            <person name="Baroncelli R."/>
            <person name="Diaz J.F."/>
            <person name="Benocci T."/>
            <person name="Peng M."/>
            <person name="Battaglia E."/>
            <person name="Haridas S."/>
            <person name="Andreopoulos W."/>
            <person name="Labutti K."/>
            <person name="Pangilinan J."/>
            <person name="Floch G.L."/>
            <person name="Makela M.R."/>
            <person name="Henrissat B."/>
            <person name="Grigoriev I.V."/>
            <person name="Crouch J.A."/>
            <person name="De Vries R.P."/>
            <person name="Sukno S.A."/>
            <person name="Thon M.R."/>
        </authorList>
    </citation>
    <scope>NUCLEOTIDE SEQUENCE</scope>
    <source>
        <strain evidence="4">CBS 102054</strain>
    </source>
</reference>
<accession>A0AAI9ZEY7</accession>
<dbReference type="GeneID" id="85476326"/>
<dbReference type="Proteomes" id="UP001243989">
    <property type="component" value="Unassembled WGS sequence"/>
</dbReference>
<evidence type="ECO:0000313" key="5">
    <source>
        <dbReference type="Proteomes" id="UP001243989"/>
    </source>
</evidence>
<proteinExistence type="predicted"/>
<dbReference type="SMART" id="SM00066">
    <property type="entry name" value="GAL4"/>
    <property type="match status" value="1"/>
</dbReference>
<dbReference type="EMBL" id="JAHMHQ010000030">
    <property type="protein sequence ID" value="KAK1623322.1"/>
    <property type="molecule type" value="Genomic_DNA"/>
</dbReference>
<keyword evidence="1" id="KW-0539">Nucleus</keyword>
<keyword evidence="5" id="KW-1185">Reference proteome</keyword>
<evidence type="ECO:0000259" key="3">
    <source>
        <dbReference type="SMART" id="SM00066"/>
    </source>
</evidence>
<dbReference type="InterPro" id="IPR036864">
    <property type="entry name" value="Zn2-C6_fun-type_DNA-bd_sf"/>
</dbReference>
<dbReference type="GO" id="GO:0008270">
    <property type="term" value="F:zinc ion binding"/>
    <property type="evidence" value="ECO:0007669"/>
    <property type="project" value="InterPro"/>
</dbReference>
<evidence type="ECO:0000256" key="2">
    <source>
        <dbReference type="SAM" id="MobiDB-lite"/>
    </source>
</evidence>
<organism evidence="4 5">
    <name type="scientific">Colletotrichum phormii</name>
    <dbReference type="NCBI Taxonomy" id="359342"/>
    <lineage>
        <taxon>Eukaryota</taxon>
        <taxon>Fungi</taxon>
        <taxon>Dikarya</taxon>
        <taxon>Ascomycota</taxon>
        <taxon>Pezizomycotina</taxon>
        <taxon>Sordariomycetes</taxon>
        <taxon>Hypocreomycetidae</taxon>
        <taxon>Glomerellales</taxon>
        <taxon>Glomerellaceae</taxon>
        <taxon>Colletotrichum</taxon>
        <taxon>Colletotrichum acutatum species complex</taxon>
    </lineage>
</organism>
<evidence type="ECO:0000313" key="4">
    <source>
        <dbReference type="EMBL" id="KAK1623322.1"/>
    </source>
</evidence>